<dbReference type="EMBL" id="MN738829">
    <property type="protein sequence ID" value="QHT38322.1"/>
    <property type="molecule type" value="Genomic_DNA"/>
</dbReference>
<evidence type="ECO:0000256" key="1">
    <source>
        <dbReference type="SAM" id="Phobius"/>
    </source>
</evidence>
<feature type="transmembrane region" description="Helical" evidence="1">
    <location>
        <begin position="94"/>
        <end position="112"/>
    </location>
</feature>
<organism evidence="2">
    <name type="scientific">viral metagenome</name>
    <dbReference type="NCBI Taxonomy" id="1070528"/>
    <lineage>
        <taxon>unclassified sequences</taxon>
        <taxon>metagenomes</taxon>
        <taxon>organismal metagenomes</taxon>
    </lineage>
</organism>
<protein>
    <submittedName>
        <fullName evidence="2">Uncharacterized protein</fullName>
    </submittedName>
</protein>
<evidence type="ECO:0000313" key="2">
    <source>
        <dbReference type="EMBL" id="QHT38322.1"/>
    </source>
</evidence>
<feature type="transmembrane region" description="Helical" evidence="1">
    <location>
        <begin position="45"/>
        <end position="63"/>
    </location>
</feature>
<keyword evidence="1" id="KW-0472">Membrane</keyword>
<reference evidence="2" key="1">
    <citation type="journal article" date="2020" name="Nature">
        <title>Giant virus diversity and host interactions through global metagenomics.</title>
        <authorList>
            <person name="Schulz F."/>
            <person name="Roux S."/>
            <person name="Paez-Espino D."/>
            <person name="Jungbluth S."/>
            <person name="Walsh D.A."/>
            <person name="Denef V.J."/>
            <person name="McMahon K.D."/>
            <person name="Konstantinidis K.T."/>
            <person name="Eloe-Fadrosh E.A."/>
            <person name="Kyrpides N.C."/>
            <person name="Woyke T."/>
        </authorList>
    </citation>
    <scope>NUCLEOTIDE SEQUENCE</scope>
    <source>
        <strain evidence="2">GVMAG-S-ERX556101-89</strain>
    </source>
</reference>
<keyword evidence="1" id="KW-1133">Transmembrane helix</keyword>
<accession>A0A6C0FAT3</accession>
<dbReference type="AlphaFoldDB" id="A0A6C0FAT3"/>
<name>A0A6C0FAT3_9ZZZZ</name>
<sequence>MVLDKILEYKASDNIKLALGVISILLWYMFIYELVFLTGTGRQGFISPNILFIFSFFLIFCFFHNMKHVFSKKKLYIITAGLLSFTIGTRIKSYFYLSLICMLLFAISLVYADKNGNSFGYVKNSPQFTAINSNINESRYEPLKYPVKRNHF</sequence>
<proteinExistence type="predicted"/>
<feature type="transmembrane region" description="Helical" evidence="1">
    <location>
        <begin position="17"/>
        <end position="39"/>
    </location>
</feature>
<keyword evidence="1" id="KW-0812">Transmembrane</keyword>